<accession>A0A090XDK1</accession>
<keyword evidence="1" id="KW-0929">Antimicrobial</keyword>
<feature type="chain" id="PRO_5001868441" evidence="4">
    <location>
        <begin position="22"/>
        <end position="73"/>
    </location>
</feature>
<sequence>MSALRFSLLLFLLVAVSVASGRVHVDHNEGPPAYGCPFNDMPCQNHCQEDGYLYGECTDALLSYLHVQTNDFR</sequence>
<dbReference type="GO" id="GO:0042742">
    <property type="term" value="P:defense response to bacterium"/>
    <property type="evidence" value="ECO:0007669"/>
    <property type="project" value="UniProtKB-KW"/>
</dbReference>
<keyword evidence="4" id="KW-0732">Signal</keyword>
<dbReference type="Pfam" id="PF01097">
    <property type="entry name" value="Defensin_2"/>
    <property type="match status" value="1"/>
</dbReference>
<dbReference type="InterPro" id="IPR001542">
    <property type="entry name" value="Defensin_invertebrate/fungal"/>
</dbReference>
<feature type="signal peptide" evidence="4">
    <location>
        <begin position="1"/>
        <end position="21"/>
    </location>
</feature>
<feature type="domain" description="Invertebrate defensins family profile" evidence="5">
    <location>
        <begin position="35"/>
        <end position="59"/>
    </location>
</feature>
<proteinExistence type="evidence at transcript level"/>
<dbReference type="AlphaFoldDB" id="A0A090XDK1"/>
<dbReference type="EMBL" id="GBIH01000580">
    <property type="protein sequence ID" value="JAC94130.1"/>
    <property type="molecule type" value="mRNA"/>
</dbReference>
<protein>
    <submittedName>
        <fullName evidence="6">Putative defensin</fullName>
    </submittedName>
</protein>
<keyword evidence="2" id="KW-0044">Antibiotic</keyword>
<organism evidence="6">
    <name type="scientific">Ixodes ricinus</name>
    <name type="common">Common tick</name>
    <name type="synonym">Acarus ricinus</name>
    <dbReference type="NCBI Taxonomy" id="34613"/>
    <lineage>
        <taxon>Eukaryota</taxon>
        <taxon>Metazoa</taxon>
        <taxon>Ecdysozoa</taxon>
        <taxon>Arthropoda</taxon>
        <taxon>Chelicerata</taxon>
        <taxon>Arachnida</taxon>
        <taxon>Acari</taxon>
        <taxon>Parasitiformes</taxon>
        <taxon>Ixodida</taxon>
        <taxon>Ixodoidea</taxon>
        <taxon>Ixodidae</taxon>
        <taxon>Ixodinae</taxon>
        <taxon>Ixodes</taxon>
    </lineage>
</organism>
<evidence type="ECO:0000256" key="4">
    <source>
        <dbReference type="SAM" id="SignalP"/>
    </source>
</evidence>
<name>A0A090XDK1_IXORI</name>
<evidence type="ECO:0000259" key="5">
    <source>
        <dbReference type="Pfam" id="PF01097"/>
    </source>
</evidence>
<evidence type="ECO:0000256" key="2">
    <source>
        <dbReference type="ARBA" id="ARBA00023022"/>
    </source>
</evidence>
<evidence type="ECO:0000313" key="6">
    <source>
        <dbReference type="EMBL" id="JAC94130.1"/>
    </source>
</evidence>
<evidence type="ECO:0000256" key="3">
    <source>
        <dbReference type="ARBA" id="ARBA00023157"/>
    </source>
</evidence>
<reference evidence="6" key="1">
    <citation type="journal article" date="2015" name="PLoS Negl. Trop. Dis.">
        <title>Deep Sequencing Analysis of the Ixodes ricinus Haemocytome.</title>
        <authorList>
            <person name="Kotsyfakis M."/>
            <person name="Kopacek P."/>
            <person name="Franta Z."/>
            <person name="Pedra J.H."/>
            <person name="Ribeiro J.M."/>
        </authorList>
    </citation>
    <scope>NUCLEOTIDE SEQUENCE</scope>
</reference>
<evidence type="ECO:0000256" key="1">
    <source>
        <dbReference type="ARBA" id="ARBA00022529"/>
    </source>
</evidence>
<keyword evidence="3" id="KW-1015">Disulfide bond</keyword>